<evidence type="ECO:0000313" key="3">
    <source>
        <dbReference type="WBParaSite" id="TASK_0000274601-mRNA-1"/>
    </source>
</evidence>
<dbReference type="EMBL" id="UYRS01002822">
    <property type="protein sequence ID" value="VDK26045.1"/>
    <property type="molecule type" value="Genomic_DNA"/>
</dbReference>
<evidence type="ECO:0000313" key="1">
    <source>
        <dbReference type="EMBL" id="VDK26045.1"/>
    </source>
</evidence>
<accession>A0A0R3VZA2</accession>
<dbReference type="AlphaFoldDB" id="A0A0R3VZA2"/>
<reference evidence="1 2" key="2">
    <citation type="submission" date="2018-11" db="EMBL/GenBank/DDBJ databases">
        <authorList>
            <consortium name="Pathogen Informatics"/>
        </authorList>
    </citation>
    <scope>NUCLEOTIDE SEQUENCE [LARGE SCALE GENOMIC DNA]</scope>
</reference>
<proteinExistence type="predicted"/>
<evidence type="ECO:0000313" key="2">
    <source>
        <dbReference type="Proteomes" id="UP000282613"/>
    </source>
</evidence>
<keyword evidence="2" id="KW-1185">Reference proteome</keyword>
<protein>
    <submittedName>
        <fullName evidence="3">DUF718 domain-containing protein</fullName>
    </submittedName>
</protein>
<reference evidence="3" key="1">
    <citation type="submission" date="2017-02" db="UniProtKB">
        <authorList>
            <consortium name="WormBaseParasite"/>
        </authorList>
    </citation>
    <scope>IDENTIFICATION</scope>
</reference>
<dbReference type="Proteomes" id="UP000282613">
    <property type="component" value="Unassembled WGS sequence"/>
</dbReference>
<dbReference type="WBParaSite" id="TASK_0000274601-mRNA-1">
    <property type="protein sequence ID" value="TASK_0000274601-mRNA-1"/>
    <property type="gene ID" value="TASK_0000274601"/>
</dbReference>
<name>A0A0R3VZA2_TAEAS</name>
<gene>
    <name evidence="1" type="ORF">TASK_LOCUS2747</name>
</gene>
<sequence length="70" mass="7684">MMKFSLNVSTKRSPSERVRRYAAKSSDATEVLGLCELASQTRRFVQGAFTVLSGGIYKALDDLGIPLTDE</sequence>
<organism evidence="3">
    <name type="scientific">Taenia asiatica</name>
    <name type="common">Asian tapeworm</name>
    <dbReference type="NCBI Taxonomy" id="60517"/>
    <lineage>
        <taxon>Eukaryota</taxon>
        <taxon>Metazoa</taxon>
        <taxon>Spiralia</taxon>
        <taxon>Lophotrochozoa</taxon>
        <taxon>Platyhelminthes</taxon>
        <taxon>Cestoda</taxon>
        <taxon>Eucestoda</taxon>
        <taxon>Cyclophyllidea</taxon>
        <taxon>Taeniidae</taxon>
        <taxon>Taenia</taxon>
    </lineage>
</organism>